<dbReference type="HAMAP" id="MF_01321">
    <property type="entry name" value="RNApol_bact_RpoB"/>
    <property type="match status" value="1"/>
</dbReference>
<dbReference type="Gene3D" id="3.90.1100.10">
    <property type="match status" value="1"/>
</dbReference>
<dbReference type="InterPro" id="IPR010243">
    <property type="entry name" value="RNA_pol_bsu_bac"/>
</dbReference>
<evidence type="ECO:0000259" key="12">
    <source>
        <dbReference type="Pfam" id="PF04563"/>
    </source>
</evidence>
<dbReference type="InterPro" id="IPR007120">
    <property type="entry name" value="DNA-dir_RNAP_su2_dom"/>
</dbReference>
<evidence type="ECO:0000256" key="7">
    <source>
        <dbReference type="RuleBase" id="RU000434"/>
    </source>
</evidence>
<evidence type="ECO:0000256" key="4">
    <source>
        <dbReference type="ARBA" id="ARBA00023163"/>
    </source>
</evidence>
<dbReference type="GO" id="GO:0003677">
    <property type="term" value="F:DNA binding"/>
    <property type="evidence" value="ECO:0007669"/>
    <property type="project" value="UniProtKB-UniRule"/>
</dbReference>
<gene>
    <name evidence="6" type="primary">rpoB</name>
    <name evidence="15" type="ORF">A2573_03325</name>
</gene>
<evidence type="ECO:0000259" key="14">
    <source>
        <dbReference type="Pfam" id="PF10385"/>
    </source>
</evidence>
<comment type="subunit">
    <text evidence="6 8">The RNAP catalytic core consists of 2 alpha, 1 beta, 1 beta' and 1 omega subunit. When a sigma factor is associated with the core the holoenzyme is formed, which can initiate transcription.</text>
</comment>
<evidence type="ECO:0000256" key="3">
    <source>
        <dbReference type="ARBA" id="ARBA00022695"/>
    </source>
</evidence>
<evidence type="ECO:0000259" key="10">
    <source>
        <dbReference type="Pfam" id="PF04560"/>
    </source>
</evidence>
<comment type="catalytic activity">
    <reaction evidence="5 6 8">
        <text>RNA(n) + a ribonucleoside 5'-triphosphate = RNA(n+1) + diphosphate</text>
        <dbReference type="Rhea" id="RHEA:21248"/>
        <dbReference type="Rhea" id="RHEA-COMP:14527"/>
        <dbReference type="Rhea" id="RHEA-COMP:17342"/>
        <dbReference type="ChEBI" id="CHEBI:33019"/>
        <dbReference type="ChEBI" id="CHEBI:61557"/>
        <dbReference type="ChEBI" id="CHEBI:140395"/>
        <dbReference type="EC" id="2.7.7.6"/>
    </reaction>
</comment>
<dbReference type="InterPro" id="IPR015712">
    <property type="entry name" value="DNA-dir_RNA_pol_su2"/>
</dbReference>
<feature type="domain" description="RNA polymerase Rpb2" evidence="13">
    <location>
        <begin position="390"/>
        <end position="457"/>
    </location>
</feature>
<evidence type="ECO:0000256" key="2">
    <source>
        <dbReference type="ARBA" id="ARBA00022679"/>
    </source>
</evidence>
<dbReference type="EMBL" id="MGIL01000007">
    <property type="protein sequence ID" value="OGM88611.1"/>
    <property type="molecule type" value="Genomic_DNA"/>
</dbReference>
<dbReference type="GO" id="GO:0006351">
    <property type="term" value="P:DNA-templated transcription"/>
    <property type="evidence" value="ECO:0007669"/>
    <property type="project" value="UniProtKB-UniRule"/>
</dbReference>
<dbReference type="PANTHER" id="PTHR20856">
    <property type="entry name" value="DNA-DIRECTED RNA POLYMERASE I SUBUNIT 2"/>
    <property type="match status" value="1"/>
</dbReference>
<dbReference type="Gene3D" id="2.40.50.150">
    <property type="match status" value="1"/>
</dbReference>
<dbReference type="CDD" id="cd00653">
    <property type="entry name" value="RNA_pol_B_RPB2"/>
    <property type="match status" value="1"/>
</dbReference>
<proteinExistence type="inferred from homology"/>
<feature type="domain" description="RNA polymerase beta subunit protrusion" evidence="12">
    <location>
        <begin position="68"/>
        <end position="373"/>
    </location>
</feature>
<dbReference type="Pfam" id="PF00562">
    <property type="entry name" value="RNA_pol_Rpb2_6"/>
    <property type="match status" value="1"/>
</dbReference>
<feature type="domain" description="RNA polymerase Rpb2" evidence="10">
    <location>
        <begin position="1002"/>
        <end position="1074"/>
    </location>
</feature>
<evidence type="ECO:0000259" key="9">
    <source>
        <dbReference type="Pfam" id="PF00562"/>
    </source>
</evidence>
<dbReference type="Pfam" id="PF04563">
    <property type="entry name" value="RNA_pol_Rpb2_1"/>
    <property type="match status" value="1"/>
</dbReference>
<evidence type="ECO:0000259" key="11">
    <source>
        <dbReference type="Pfam" id="PF04561"/>
    </source>
</evidence>
<feature type="domain" description="DNA-directed RNA polymerase subunit 2 hybrid-binding" evidence="9">
    <location>
        <begin position="598"/>
        <end position="1000"/>
    </location>
</feature>
<dbReference type="PROSITE" id="PS01166">
    <property type="entry name" value="RNA_POL_BETA"/>
    <property type="match status" value="1"/>
</dbReference>
<comment type="similarity">
    <text evidence="6 7">Belongs to the RNA polymerase beta chain family.</text>
</comment>
<evidence type="ECO:0000256" key="6">
    <source>
        <dbReference type="HAMAP-Rule" id="MF_01321"/>
    </source>
</evidence>
<dbReference type="Gene3D" id="2.40.50.100">
    <property type="match status" value="1"/>
</dbReference>
<feature type="domain" description="DNA-directed RNA polymerase beta subunit external 1" evidence="14">
    <location>
        <begin position="467"/>
        <end position="535"/>
    </location>
</feature>
<evidence type="ECO:0000313" key="15">
    <source>
        <dbReference type="EMBL" id="OGM88611.1"/>
    </source>
</evidence>
<dbReference type="InterPro" id="IPR007642">
    <property type="entry name" value="RNA_pol_Rpb2_2"/>
</dbReference>
<protein>
    <recommendedName>
        <fullName evidence="6 8">DNA-directed RNA polymerase subunit beta</fullName>
        <shortName evidence="6">RNAP subunit beta</shortName>
        <ecNumber evidence="6 8">2.7.7.6</ecNumber>
    </recommendedName>
    <alternativeName>
        <fullName evidence="6">RNA polymerase subunit beta</fullName>
    </alternativeName>
    <alternativeName>
        <fullName evidence="6">Transcriptase subunit beta</fullName>
    </alternativeName>
</protein>
<dbReference type="GO" id="GO:0000428">
    <property type="term" value="C:DNA-directed RNA polymerase complex"/>
    <property type="evidence" value="ECO:0007669"/>
    <property type="project" value="UniProtKB-KW"/>
</dbReference>
<dbReference type="Pfam" id="PF04565">
    <property type="entry name" value="RNA_pol_Rpb2_3"/>
    <property type="match status" value="1"/>
</dbReference>
<dbReference type="Pfam" id="PF10385">
    <property type="entry name" value="RNA_pol_Rpb2_45"/>
    <property type="match status" value="1"/>
</dbReference>
<organism evidence="15 16">
    <name type="scientific">Candidatus Woesebacteria bacterium RIFOXYD1_FULL_43_18</name>
    <dbReference type="NCBI Taxonomy" id="1802551"/>
    <lineage>
        <taxon>Bacteria</taxon>
        <taxon>Candidatus Woeseibacteriota</taxon>
    </lineage>
</organism>
<evidence type="ECO:0000256" key="1">
    <source>
        <dbReference type="ARBA" id="ARBA00022478"/>
    </source>
</evidence>
<dbReference type="EC" id="2.7.7.6" evidence="6 8"/>
<dbReference type="Proteomes" id="UP000177596">
    <property type="component" value="Unassembled WGS sequence"/>
</dbReference>
<dbReference type="Pfam" id="PF04560">
    <property type="entry name" value="RNA_pol_Rpb2_7"/>
    <property type="match status" value="1"/>
</dbReference>
<dbReference type="InterPro" id="IPR007645">
    <property type="entry name" value="RNA_pol_Rpb2_3"/>
</dbReference>
<feature type="domain" description="RNA polymerase Rpb2" evidence="11">
    <location>
        <begin position="135"/>
        <end position="328"/>
    </location>
</feature>
<dbReference type="Gene3D" id="2.40.270.10">
    <property type="entry name" value="DNA-directed RNA polymerase, subunit 2, domain 6"/>
    <property type="match status" value="2"/>
</dbReference>
<evidence type="ECO:0000256" key="8">
    <source>
        <dbReference type="RuleBase" id="RU363031"/>
    </source>
</evidence>
<dbReference type="NCBIfam" id="TIGR02013">
    <property type="entry name" value="rpoB"/>
    <property type="match status" value="1"/>
</dbReference>
<dbReference type="Gene3D" id="2.30.150.10">
    <property type="entry name" value="DNA-directed RNA polymerase, beta subunit, external 1 domain"/>
    <property type="match status" value="1"/>
</dbReference>
<dbReference type="InterPro" id="IPR037034">
    <property type="entry name" value="RNA_pol_Rpb2_2_sf"/>
</dbReference>
<dbReference type="GO" id="GO:0003899">
    <property type="term" value="F:DNA-directed RNA polymerase activity"/>
    <property type="evidence" value="ECO:0007669"/>
    <property type="project" value="UniProtKB-UniRule"/>
</dbReference>
<keyword evidence="4 6" id="KW-0804">Transcription</keyword>
<dbReference type="InterPro" id="IPR007641">
    <property type="entry name" value="RNA_pol_Rpb2_7"/>
</dbReference>
<keyword evidence="2 6" id="KW-0808">Transferase</keyword>
<dbReference type="Gene3D" id="3.90.1800.10">
    <property type="entry name" value="RNA polymerase alpha subunit dimerisation domain"/>
    <property type="match status" value="1"/>
</dbReference>
<dbReference type="InterPro" id="IPR007121">
    <property type="entry name" value="RNA_pol_bsu_CS"/>
</dbReference>
<dbReference type="InterPro" id="IPR014724">
    <property type="entry name" value="RNA_pol_RPB2_OB-fold"/>
</dbReference>
<dbReference type="InterPro" id="IPR042107">
    <property type="entry name" value="DNA-dir_RNA_pol_bsu_ext_1_sf"/>
</dbReference>
<name>A0A1F8DIZ9_9BACT</name>
<keyword evidence="3 6" id="KW-0548">Nucleotidyltransferase</keyword>
<dbReference type="AlphaFoldDB" id="A0A1F8DIZ9"/>
<dbReference type="Gene3D" id="3.90.1110.10">
    <property type="entry name" value="RNA polymerase Rpb2, domain 2"/>
    <property type="match status" value="1"/>
</dbReference>
<reference evidence="15 16" key="1">
    <citation type="journal article" date="2016" name="Nat. Commun.">
        <title>Thousands of microbial genomes shed light on interconnected biogeochemical processes in an aquifer system.</title>
        <authorList>
            <person name="Anantharaman K."/>
            <person name="Brown C.T."/>
            <person name="Hug L.A."/>
            <person name="Sharon I."/>
            <person name="Castelle C.J."/>
            <person name="Probst A.J."/>
            <person name="Thomas B.C."/>
            <person name="Singh A."/>
            <person name="Wilkins M.J."/>
            <person name="Karaoz U."/>
            <person name="Brodie E.L."/>
            <person name="Williams K.H."/>
            <person name="Hubbard S.S."/>
            <person name="Banfield J.F."/>
        </authorList>
    </citation>
    <scope>NUCLEOTIDE SEQUENCE [LARGE SCALE GENOMIC DNA]</scope>
</reference>
<keyword evidence="1 6" id="KW-0240">DNA-directed RNA polymerase</keyword>
<accession>A0A1F8DIZ9</accession>
<comment type="caution">
    <text evidence="15">The sequence shown here is derived from an EMBL/GenBank/DDBJ whole genome shotgun (WGS) entry which is preliminary data.</text>
</comment>
<dbReference type="Pfam" id="PF04561">
    <property type="entry name" value="RNA_pol_Rpb2_2"/>
    <property type="match status" value="1"/>
</dbReference>
<dbReference type="InterPro" id="IPR037033">
    <property type="entry name" value="DNA-dir_RNAP_su2_hyb_sf"/>
</dbReference>
<sequence>MTSKKPSRRNFGKQEKNLPEINLSQVQKESWQWFLGEGIKEELIAVSPIEDFTGKNWQLSLGDHSLGEPTVLPKTAQKKGITYASPVKIRATLVNKRTGKEVTQDVFLGDVPQMTSSGTFIINGIERAVINQIVRSPGAYFSGELDPSSGRVLYKAEIRPLHGSWLEFETTRADIIYARIDRRRKVLATVFLRALGLASDQEIINAFAEIDKNADHKYIAATLAKDSTKSQEEALIEIYRKMRPGEPAVLDNAEALFASLFTDGRRYDLGRVGRFKINKRLGVNLPNEKSNWVLTRQDAVAAVTYLIGLQNGVGKLDDIDHLSNRRLRRVGELVAVNAFRVGLLRLERSVKEKMSLISPDDKPLPATLINARPLIASLNEFFRSNQLSTILDDTNPLSEVDNLRRVSVLGTGGINRERASFSIRDVNASQYGRIDPVRSPEGPNIGLVTYLALYAKVDEFGFIEAPYRKVEKVGKKVKVTDEIVYLTADDEEDHYITHSGIGIDAGGFITDKRVPLRYRGKFIEGSANLVEYIDVTPREVVGASASLIPFLANDEGNRALMGSNMQCQAVPLVNPESPVVGTGMEGVISAGMQRVIYARHAGVVEYVDGEKVIVKLDKKADEEELKNVDIEIIEGGKKEVYYLTKFKRTAHSTCYNQIARVSPGQKVEGGDLLVDGPASEGGELGLGRNLTIAYTSFGGYGFEDAILISERLVKEDLLTSIHIEEYEAEVVDTKLGPEEITNDIPNVSEAELGNLAGDGIVMIGAEVGPNDILVGKIAPKGETELTSEERLLRAIFGEKAREVRDTSLRIPHGERGIVVDVQILDRDKGDELGPGVIMKVIVRVAQIRKITVGDKVAGRHGNKGVVAKILPVSDMPYMADGTPVDILISPLSVISRMNLGQLMEAHLGWALKTKDEKGALPVFDKIGADIIAKELAEAGLPVTGKTRLFDGRTGEAFKEDTVVGISYIMKLIHMVEDKTHARSTGPYSLVTQQPLGGKAQMGGQRLGEMEVWALESHRASHTLQEMLTIKSDDVLGRAKAFEAIVKGIEIPEATIPESFKVLVRELNSLGLAVEPKGAIVAKVDEEIVTEGSELAQAAGAEMVATDELIADKGPMEVEEVVI</sequence>
<comment type="function">
    <text evidence="6 8">DNA-dependent RNA polymerase catalyzes the transcription of DNA into RNA using the four ribonucleoside triphosphates as substrates.</text>
</comment>
<dbReference type="InterPro" id="IPR007644">
    <property type="entry name" value="RNA_pol_bsu_protrusion"/>
</dbReference>
<evidence type="ECO:0000313" key="16">
    <source>
        <dbReference type="Proteomes" id="UP000177596"/>
    </source>
</evidence>
<dbReference type="GO" id="GO:0032549">
    <property type="term" value="F:ribonucleoside binding"/>
    <property type="evidence" value="ECO:0007669"/>
    <property type="project" value="InterPro"/>
</dbReference>
<dbReference type="SUPFAM" id="SSF64484">
    <property type="entry name" value="beta and beta-prime subunits of DNA dependent RNA-polymerase"/>
    <property type="match status" value="1"/>
</dbReference>
<evidence type="ECO:0000259" key="13">
    <source>
        <dbReference type="Pfam" id="PF04565"/>
    </source>
</evidence>
<dbReference type="InterPro" id="IPR019462">
    <property type="entry name" value="DNA-dir_RNA_pol_bsu_external_1"/>
</dbReference>
<evidence type="ECO:0000256" key="5">
    <source>
        <dbReference type="ARBA" id="ARBA00048552"/>
    </source>
</evidence>
<dbReference type="NCBIfam" id="NF001616">
    <property type="entry name" value="PRK00405.1"/>
    <property type="match status" value="1"/>
</dbReference>